<evidence type="ECO:0000259" key="13">
    <source>
        <dbReference type="Pfam" id="PF00487"/>
    </source>
</evidence>
<dbReference type="PANTHER" id="PTHR11351">
    <property type="entry name" value="ACYL-COA DESATURASE"/>
    <property type="match status" value="1"/>
</dbReference>
<keyword evidence="3" id="KW-0444">Lipid biosynthesis</keyword>
<dbReference type="RefSeq" id="WP_150030737.1">
    <property type="nucleotide sequence ID" value="NZ_VWSH01000001.1"/>
</dbReference>
<evidence type="ECO:0000256" key="1">
    <source>
        <dbReference type="ARBA" id="ARBA00004141"/>
    </source>
</evidence>
<keyword evidence="9" id="KW-0443">Lipid metabolism</keyword>
<dbReference type="InterPro" id="IPR015876">
    <property type="entry name" value="Acyl-CoA_DS"/>
</dbReference>
<evidence type="ECO:0000256" key="8">
    <source>
        <dbReference type="ARBA" id="ARBA00023004"/>
    </source>
</evidence>
<feature type="domain" description="Fatty acid desaturase" evidence="13">
    <location>
        <begin position="4"/>
        <end position="226"/>
    </location>
</feature>
<keyword evidence="8" id="KW-0408">Iron</keyword>
<keyword evidence="11" id="KW-0275">Fatty acid biosynthesis</keyword>
<dbReference type="InterPro" id="IPR005804">
    <property type="entry name" value="FA_desaturase_dom"/>
</dbReference>
<evidence type="ECO:0000256" key="12">
    <source>
        <dbReference type="SAM" id="Phobius"/>
    </source>
</evidence>
<evidence type="ECO:0000256" key="6">
    <source>
        <dbReference type="ARBA" id="ARBA00022989"/>
    </source>
</evidence>
<dbReference type="Proteomes" id="UP000323632">
    <property type="component" value="Unassembled WGS sequence"/>
</dbReference>
<evidence type="ECO:0000256" key="3">
    <source>
        <dbReference type="ARBA" id="ARBA00022516"/>
    </source>
</evidence>
<evidence type="ECO:0000256" key="7">
    <source>
        <dbReference type="ARBA" id="ARBA00023002"/>
    </source>
</evidence>
<dbReference type="CDD" id="cd03505">
    <property type="entry name" value="Delta9-FADS-like"/>
    <property type="match status" value="1"/>
</dbReference>
<evidence type="ECO:0000256" key="5">
    <source>
        <dbReference type="ARBA" id="ARBA00022832"/>
    </source>
</evidence>
<keyword evidence="5" id="KW-0276">Fatty acid metabolism</keyword>
<reference evidence="14 15" key="1">
    <citation type="submission" date="2019-09" db="EMBL/GenBank/DDBJ databases">
        <title>Genome sequence and assembly of Taibaiella sp.</title>
        <authorList>
            <person name="Chhetri G."/>
        </authorList>
    </citation>
    <scope>NUCLEOTIDE SEQUENCE [LARGE SCALE GENOMIC DNA]</scope>
    <source>
        <strain evidence="14 15">KVB11</strain>
    </source>
</reference>
<keyword evidence="7" id="KW-0560">Oxidoreductase</keyword>
<feature type="transmembrane region" description="Helical" evidence="12">
    <location>
        <begin position="127"/>
        <end position="144"/>
    </location>
</feature>
<organism evidence="14 15">
    <name type="scientific">Taibaiella lutea</name>
    <dbReference type="NCBI Taxonomy" id="2608001"/>
    <lineage>
        <taxon>Bacteria</taxon>
        <taxon>Pseudomonadati</taxon>
        <taxon>Bacteroidota</taxon>
        <taxon>Chitinophagia</taxon>
        <taxon>Chitinophagales</taxon>
        <taxon>Chitinophagaceae</taxon>
        <taxon>Taibaiella</taxon>
    </lineage>
</organism>
<evidence type="ECO:0000256" key="4">
    <source>
        <dbReference type="ARBA" id="ARBA00022692"/>
    </source>
</evidence>
<keyword evidence="6 12" id="KW-1133">Transmembrane helix</keyword>
<evidence type="ECO:0000313" key="14">
    <source>
        <dbReference type="EMBL" id="KAA5536164.1"/>
    </source>
</evidence>
<dbReference type="GO" id="GO:0016717">
    <property type="term" value="F:oxidoreductase activity, acting on paired donors, with oxidation of a pair of donors resulting in the reduction of molecular oxygen to two molecules of water"/>
    <property type="evidence" value="ECO:0007669"/>
    <property type="project" value="InterPro"/>
</dbReference>
<evidence type="ECO:0000256" key="2">
    <source>
        <dbReference type="ARBA" id="ARBA00008749"/>
    </source>
</evidence>
<dbReference type="AlphaFoldDB" id="A0A5M6CM04"/>
<evidence type="ECO:0000256" key="9">
    <source>
        <dbReference type="ARBA" id="ARBA00023098"/>
    </source>
</evidence>
<evidence type="ECO:0000256" key="11">
    <source>
        <dbReference type="ARBA" id="ARBA00023160"/>
    </source>
</evidence>
<proteinExistence type="inferred from homology"/>
<keyword evidence="10 12" id="KW-0472">Membrane</keyword>
<keyword evidence="4 12" id="KW-0812">Transmembrane</keyword>
<feature type="transmembrane region" description="Helical" evidence="12">
    <location>
        <begin position="41"/>
        <end position="60"/>
    </location>
</feature>
<keyword evidence="15" id="KW-1185">Reference proteome</keyword>
<dbReference type="PANTHER" id="PTHR11351:SF31">
    <property type="entry name" value="DESATURASE 1, ISOFORM A-RELATED"/>
    <property type="match status" value="1"/>
</dbReference>
<sequence>MIILIFFVGLWYFSLFSQTFFQHRYAAHGAFKMNTFWERFFFLFAYITQGSSYMSPRAYAIMHRMHHAYTDTDKDPHSPSFSSNVFSMMWRTKTIFEGIEKGTIPIEARFTKNLPEWTGFEKWADSIWSKLLWVLLYVVFFILFANSFWWYLLLPVIILMGPFHGVLINWFAHKYGYRNFGLKNTSQNLISIDIFMLGESYHNNHHKHPSSINFGNRWHEIDPIYHVILFLKRLGIVRIATPTYTIVRKEDYNQ</sequence>
<comment type="caution">
    <text evidence="14">The sequence shown here is derived from an EMBL/GenBank/DDBJ whole genome shotgun (WGS) entry which is preliminary data.</text>
</comment>
<feature type="transmembrane region" description="Helical" evidence="12">
    <location>
        <begin position="150"/>
        <end position="172"/>
    </location>
</feature>
<dbReference type="GO" id="GO:0006633">
    <property type="term" value="P:fatty acid biosynthetic process"/>
    <property type="evidence" value="ECO:0007669"/>
    <property type="project" value="UniProtKB-KW"/>
</dbReference>
<gene>
    <name evidence="14" type="ORF">F0919_00395</name>
</gene>
<comment type="similarity">
    <text evidence="2">Belongs to the fatty acid desaturase type 2 family.</text>
</comment>
<protein>
    <submittedName>
        <fullName evidence="14">Acyl-CoA desaturase</fullName>
    </submittedName>
</protein>
<name>A0A5M6CM04_9BACT</name>
<dbReference type="GO" id="GO:0016020">
    <property type="term" value="C:membrane"/>
    <property type="evidence" value="ECO:0007669"/>
    <property type="project" value="UniProtKB-SubCell"/>
</dbReference>
<evidence type="ECO:0000313" key="15">
    <source>
        <dbReference type="Proteomes" id="UP000323632"/>
    </source>
</evidence>
<dbReference type="EMBL" id="VWSH01000001">
    <property type="protein sequence ID" value="KAA5536164.1"/>
    <property type="molecule type" value="Genomic_DNA"/>
</dbReference>
<accession>A0A5M6CM04</accession>
<dbReference type="Pfam" id="PF00487">
    <property type="entry name" value="FA_desaturase"/>
    <property type="match status" value="1"/>
</dbReference>
<comment type="subcellular location">
    <subcellularLocation>
        <location evidence="1">Membrane</location>
        <topology evidence="1">Multi-pass membrane protein</topology>
    </subcellularLocation>
</comment>
<evidence type="ECO:0000256" key="10">
    <source>
        <dbReference type="ARBA" id="ARBA00023136"/>
    </source>
</evidence>